<keyword evidence="1" id="KW-0472">Membrane</keyword>
<keyword evidence="3" id="KW-1185">Reference proteome</keyword>
<feature type="transmembrane region" description="Helical" evidence="1">
    <location>
        <begin position="12"/>
        <end position="33"/>
    </location>
</feature>
<dbReference type="Proteomes" id="UP001281203">
    <property type="component" value="Unassembled WGS sequence"/>
</dbReference>
<protein>
    <submittedName>
        <fullName evidence="2">Uncharacterized protein</fullName>
    </submittedName>
</protein>
<dbReference type="RefSeq" id="WP_317065846.1">
    <property type="nucleotide sequence ID" value="NZ_WBKO01000003.1"/>
</dbReference>
<keyword evidence="1" id="KW-0812">Transmembrane</keyword>
<comment type="caution">
    <text evidence="2">The sequence shown here is derived from an EMBL/GenBank/DDBJ whole genome shotgun (WGS) entry which is preliminary data.</text>
</comment>
<reference evidence="2 3" key="1">
    <citation type="submission" date="2019-10" db="EMBL/GenBank/DDBJ databases">
        <title>Isolation and characterization of Methanoculleus sp. Wushi-C6 from a hot spring well.</title>
        <authorList>
            <person name="Chen S.-C."/>
            <person name="Lan Z.-H."/>
            <person name="You Y.-T."/>
            <person name="Lai M.-C."/>
        </authorList>
    </citation>
    <scope>NUCLEOTIDE SEQUENCE [LARGE SCALE GENOMIC DNA]</scope>
    <source>
        <strain evidence="2 3">Wushi-C6</strain>
    </source>
</reference>
<evidence type="ECO:0000313" key="3">
    <source>
        <dbReference type="Proteomes" id="UP001281203"/>
    </source>
</evidence>
<evidence type="ECO:0000256" key="1">
    <source>
        <dbReference type="SAM" id="Phobius"/>
    </source>
</evidence>
<feature type="transmembrane region" description="Helical" evidence="1">
    <location>
        <begin position="83"/>
        <end position="107"/>
    </location>
</feature>
<evidence type="ECO:0000313" key="2">
    <source>
        <dbReference type="EMBL" id="MDV2482722.1"/>
    </source>
</evidence>
<feature type="transmembrane region" description="Helical" evidence="1">
    <location>
        <begin position="54"/>
        <end position="77"/>
    </location>
</feature>
<organism evidence="2 3">
    <name type="scientific">Methanoculleus caldifontis</name>
    <dbReference type="NCBI Taxonomy" id="2651577"/>
    <lineage>
        <taxon>Archaea</taxon>
        <taxon>Methanobacteriati</taxon>
        <taxon>Methanobacteriota</taxon>
        <taxon>Stenosarchaea group</taxon>
        <taxon>Methanomicrobia</taxon>
        <taxon>Methanomicrobiales</taxon>
        <taxon>Methanomicrobiaceae</taxon>
        <taxon>Methanoculleus</taxon>
    </lineage>
</organism>
<accession>A0ABU3X3T9</accession>
<gene>
    <name evidence="2" type="ORF">F8E02_12090</name>
</gene>
<keyword evidence="1" id="KW-1133">Transmembrane helix</keyword>
<sequence>MRERKKESVGGILISRIAGFIVFLILLAVLNILSGDYVQSPIFIRIVEFLNASLGLLFLITALFLLGDLFGVLVFPLNLPAPVFNAFGAVFLVTFLFRLFVLVGEITGVEFFAVLERTLAIPVTILVFVVVLIGGYIMLVADP</sequence>
<proteinExistence type="predicted"/>
<name>A0ABU3X3T9_9EURY</name>
<dbReference type="EMBL" id="WBKO01000003">
    <property type="protein sequence ID" value="MDV2482722.1"/>
    <property type="molecule type" value="Genomic_DNA"/>
</dbReference>
<feature type="transmembrane region" description="Helical" evidence="1">
    <location>
        <begin position="119"/>
        <end position="141"/>
    </location>
</feature>